<sequence length="586" mass="68263">MYFILSDVKIDYEQELIFSLPLNLKSTIHDIAISFLELIDIIQNPLIIMIFFSIIKATNSTGQTSTISGTKGDEIFDVSGYSIYPTSTISGTTSGKIFDVSGYSTYPTTTTTIANVEKRRRRSIIQSSQSITHMPIGGCLIISLNPNTTNLVENLYKEHIFLKYFPFGVQSLVGIDGQKIDLFNYLRENKISKYTYNQLISQDYIINGNYLTMGALGCLESHVRAWKYVVKLNMPMLILEEDVQLNKELLNIMFPYLIYSLPTNFSLFYFGNLVGKEMETKLIDYNEFLWKINGSNWGTYAYIISPSCAATLLNLIYPIQAQVDSMIINIANLELFDVFMSKILLVNTNYKYNRKSYVQRYLISPIIIPRIFHFIWLNNNSLSDNSQRYLELWKKYHPNWKIFLWTHETIINRKLSLYNQKRFQNSIRNFRQASDILRYEILYQYGGIYIDLDFEPLKNLEILLHGIQAFVAYESEYFICNGIFGAIPGHELTQRLIIQLESNWALYENGTINQQTGPYYITKQVKIMQQEEKTTMKDGFQIFAPHIFFPYAWYEKDPGHPYDPLAFAVHHFRSIAQIKQDTKEKY</sequence>
<evidence type="ECO:0000313" key="5">
    <source>
        <dbReference type="EMBL" id="CAF1315908.1"/>
    </source>
</evidence>
<evidence type="ECO:0000313" key="6">
    <source>
        <dbReference type="Proteomes" id="UP000663854"/>
    </source>
</evidence>
<name>A0A814PAG0_9BILA</name>
<dbReference type="Pfam" id="PF04488">
    <property type="entry name" value="Gly_transf_sug"/>
    <property type="match status" value="1"/>
</dbReference>
<dbReference type="EMBL" id="CAJNOL010001223">
    <property type="protein sequence ID" value="CAF1315908.1"/>
    <property type="molecule type" value="Genomic_DNA"/>
</dbReference>
<accession>A0A814PAG0</accession>
<dbReference type="GO" id="GO:0000030">
    <property type="term" value="F:mannosyltransferase activity"/>
    <property type="evidence" value="ECO:0007669"/>
    <property type="project" value="TreeGrafter"/>
</dbReference>
<dbReference type="Proteomes" id="UP000663854">
    <property type="component" value="Unassembled WGS sequence"/>
</dbReference>
<dbReference type="GO" id="GO:0016020">
    <property type="term" value="C:membrane"/>
    <property type="evidence" value="ECO:0007669"/>
    <property type="project" value="GOC"/>
</dbReference>
<dbReference type="Pfam" id="PF01755">
    <property type="entry name" value="Glyco_transf_25"/>
    <property type="match status" value="1"/>
</dbReference>
<evidence type="ECO:0000313" key="7">
    <source>
        <dbReference type="Proteomes" id="UP000663870"/>
    </source>
</evidence>
<evidence type="ECO:0000256" key="1">
    <source>
        <dbReference type="ARBA" id="ARBA00006721"/>
    </source>
</evidence>
<organism evidence="4 6">
    <name type="scientific">Rotaria sordida</name>
    <dbReference type="NCBI Taxonomy" id="392033"/>
    <lineage>
        <taxon>Eukaryota</taxon>
        <taxon>Metazoa</taxon>
        <taxon>Spiralia</taxon>
        <taxon>Gnathifera</taxon>
        <taxon>Rotifera</taxon>
        <taxon>Eurotatoria</taxon>
        <taxon>Bdelloidea</taxon>
        <taxon>Philodinida</taxon>
        <taxon>Philodinidae</taxon>
        <taxon>Rotaria</taxon>
    </lineage>
</organism>
<dbReference type="PANTHER" id="PTHR32385:SF15">
    <property type="entry name" value="INOSITOL PHOSPHOCERAMIDE MANNOSYLTRANSFERASE 1"/>
    <property type="match status" value="1"/>
</dbReference>
<gene>
    <name evidence="5" type="ORF">JXQ802_LOCUS30279</name>
    <name evidence="4" type="ORF">PYM288_LOCUS19808</name>
</gene>
<dbReference type="AlphaFoldDB" id="A0A814PAG0"/>
<evidence type="ECO:0000259" key="3">
    <source>
        <dbReference type="Pfam" id="PF01755"/>
    </source>
</evidence>
<dbReference type="InterPro" id="IPR007577">
    <property type="entry name" value="GlycoTrfase_DXD_sugar-bd_CS"/>
</dbReference>
<comment type="similarity">
    <text evidence="1">Belongs to the glycosyltransferase 25 family.</text>
</comment>
<dbReference type="Proteomes" id="UP000663870">
    <property type="component" value="Unassembled WGS sequence"/>
</dbReference>
<evidence type="ECO:0000313" key="4">
    <source>
        <dbReference type="EMBL" id="CAF1103605.1"/>
    </source>
</evidence>
<dbReference type="SUPFAM" id="SSF53448">
    <property type="entry name" value="Nucleotide-diphospho-sugar transferases"/>
    <property type="match status" value="1"/>
</dbReference>
<protein>
    <recommendedName>
        <fullName evidence="3">Glycosyl transferase family 25 domain-containing protein</fullName>
    </recommendedName>
</protein>
<dbReference type="EMBL" id="CAJNOH010000685">
    <property type="protein sequence ID" value="CAF1103605.1"/>
    <property type="molecule type" value="Genomic_DNA"/>
</dbReference>
<comment type="caution">
    <text evidence="4">The sequence shown here is derived from an EMBL/GenBank/DDBJ whole genome shotgun (WGS) entry which is preliminary data.</text>
</comment>
<feature type="domain" description="Glycosyl transferase family 25" evidence="3">
    <location>
        <begin position="183"/>
        <end position="327"/>
    </location>
</feature>
<dbReference type="GO" id="GO:0051999">
    <property type="term" value="P:mannosyl-inositol phosphorylceramide biosynthetic process"/>
    <property type="evidence" value="ECO:0007669"/>
    <property type="project" value="TreeGrafter"/>
</dbReference>
<keyword evidence="2" id="KW-0808">Transferase</keyword>
<keyword evidence="7" id="KW-1185">Reference proteome</keyword>
<reference evidence="4" key="1">
    <citation type="submission" date="2021-02" db="EMBL/GenBank/DDBJ databases">
        <authorList>
            <person name="Nowell W R."/>
        </authorList>
    </citation>
    <scope>NUCLEOTIDE SEQUENCE</scope>
</reference>
<dbReference type="InterPro" id="IPR051706">
    <property type="entry name" value="Glycosyltransferase_domain"/>
</dbReference>
<dbReference type="PANTHER" id="PTHR32385">
    <property type="entry name" value="MANNOSYL PHOSPHORYLINOSITOL CERAMIDE SYNTHASE"/>
    <property type="match status" value="1"/>
</dbReference>
<proteinExistence type="inferred from homology"/>
<dbReference type="InterPro" id="IPR002654">
    <property type="entry name" value="Glyco_trans_25"/>
</dbReference>
<dbReference type="InterPro" id="IPR029044">
    <property type="entry name" value="Nucleotide-diphossugar_trans"/>
</dbReference>
<evidence type="ECO:0000256" key="2">
    <source>
        <dbReference type="ARBA" id="ARBA00022679"/>
    </source>
</evidence>
<dbReference type="Gene3D" id="3.90.550.20">
    <property type="match status" value="1"/>
</dbReference>